<feature type="transmembrane region" description="Helical" evidence="1">
    <location>
        <begin position="7"/>
        <end position="24"/>
    </location>
</feature>
<keyword evidence="1" id="KW-1133">Transmembrane helix</keyword>
<dbReference type="EMBL" id="LGSS01000007">
    <property type="protein sequence ID" value="KNF08389.1"/>
    <property type="molecule type" value="Genomic_DNA"/>
</dbReference>
<protein>
    <submittedName>
        <fullName evidence="2">Uncharacterized protein</fullName>
    </submittedName>
</protein>
<evidence type="ECO:0000313" key="3">
    <source>
        <dbReference type="Proteomes" id="UP000037267"/>
    </source>
</evidence>
<dbReference type="RefSeq" id="WP_050355227.1">
    <property type="nucleotide sequence ID" value="NZ_LGSS01000007.1"/>
</dbReference>
<organism evidence="2 3">
    <name type="scientific">Gottschalkia purinilytica</name>
    <name type="common">Clostridium purinilyticum</name>
    <dbReference type="NCBI Taxonomy" id="1503"/>
    <lineage>
        <taxon>Bacteria</taxon>
        <taxon>Bacillati</taxon>
        <taxon>Bacillota</taxon>
        <taxon>Tissierellia</taxon>
        <taxon>Tissierellales</taxon>
        <taxon>Gottschalkiaceae</taxon>
        <taxon>Gottschalkia</taxon>
    </lineage>
</organism>
<sequence>MRLINKRTVLLLIVMIIIVLIINLPKESSSEKIKVGVSDDSSGIVLNYMIKNGFKAIHMQKDFETYSIKDCCSNTSQWALTSDLLDISILCPDAAKALVEKDSRFEINSIVMLNSDIFVLRKNNPKKIGITQKRYYQKDLVKERFGNDVEIVPMISTALPYALEKGMVDGIVIDILKGLSIDGEKLSAHTNKDIPTYVLVVRKDFKKDARYKEFIENFKIATTKLNNEEILLNELKTDKENNFGRKEVENWKNLKVKLVYIISQEH</sequence>
<evidence type="ECO:0000256" key="1">
    <source>
        <dbReference type="SAM" id="Phobius"/>
    </source>
</evidence>
<dbReference type="AlphaFoldDB" id="A0A0L0WA37"/>
<keyword evidence="1" id="KW-0812">Transmembrane</keyword>
<dbReference type="STRING" id="1503.CLPU_7c00170"/>
<evidence type="ECO:0000313" key="2">
    <source>
        <dbReference type="EMBL" id="KNF08389.1"/>
    </source>
</evidence>
<dbReference type="NCBIfam" id="NF040727">
    <property type="entry name" value="SBP_SaoB_CU"/>
    <property type="match status" value="1"/>
</dbReference>
<proteinExistence type="predicted"/>
<name>A0A0L0WA37_GOTPU</name>
<reference evidence="3" key="1">
    <citation type="submission" date="2015-07" db="EMBL/GenBank/DDBJ databases">
        <title>Draft genome sequence of the purine-degrading Gottschalkia purinilyticum DSM 1384 (formerly Clostridium purinilyticum).</title>
        <authorList>
            <person name="Poehlein A."/>
            <person name="Schiel-Bengelsdorf B."/>
            <person name="Bengelsdorf F.R."/>
            <person name="Daniel R."/>
            <person name="Duerre P."/>
        </authorList>
    </citation>
    <scope>NUCLEOTIDE SEQUENCE [LARGE SCALE GENOMIC DNA]</scope>
    <source>
        <strain evidence="3">DSM 1384</strain>
    </source>
</reference>
<accession>A0A0L0WA37</accession>
<keyword evidence="1" id="KW-0472">Membrane</keyword>
<keyword evidence="3" id="KW-1185">Reference proteome</keyword>
<comment type="caution">
    <text evidence="2">The sequence shown here is derived from an EMBL/GenBank/DDBJ whole genome shotgun (WGS) entry which is preliminary data.</text>
</comment>
<gene>
    <name evidence="2" type="ORF">CLPU_7c00170</name>
</gene>
<dbReference type="Proteomes" id="UP000037267">
    <property type="component" value="Unassembled WGS sequence"/>
</dbReference>